<proteinExistence type="predicted"/>
<reference evidence="2" key="1">
    <citation type="submission" date="2020-03" db="EMBL/GenBank/DDBJ databases">
        <title>The deep terrestrial virosphere.</title>
        <authorList>
            <person name="Holmfeldt K."/>
            <person name="Nilsson E."/>
            <person name="Simone D."/>
            <person name="Lopez-Fernandez M."/>
            <person name="Wu X."/>
            <person name="de Brujin I."/>
            <person name="Lundin D."/>
            <person name="Andersson A."/>
            <person name="Bertilsson S."/>
            <person name="Dopson M."/>
        </authorList>
    </citation>
    <scope>NUCLEOTIDE SEQUENCE</scope>
    <source>
        <strain evidence="2">MM415A01375</strain>
    </source>
</reference>
<accession>A0A6M3K610</accession>
<dbReference type="EMBL" id="MT142259">
    <property type="protein sequence ID" value="QJA77032.1"/>
    <property type="molecule type" value="Genomic_DNA"/>
</dbReference>
<protein>
    <submittedName>
        <fullName evidence="2">Uncharacterized protein</fullName>
    </submittedName>
</protein>
<evidence type="ECO:0000313" key="2">
    <source>
        <dbReference type="EMBL" id="QJA77032.1"/>
    </source>
</evidence>
<evidence type="ECO:0000256" key="1">
    <source>
        <dbReference type="SAM" id="MobiDB-lite"/>
    </source>
</evidence>
<name>A0A6M3K610_9ZZZZ</name>
<feature type="region of interest" description="Disordered" evidence="1">
    <location>
        <begin position="1"/>
        <end position="61"/>
    </location>
</feature>
<organism evidence="2">
    <name type="scientific">viral metagenome</name>
    <dbReference type="NCBI Taxonomy" id="1070528"/>
    <lineage>
        <taxon>unclassified sequences</taxon>
        <taxon>metagenomes</taxon>
        <taxon>organismal metagenomes</taxon>
    </lineage>
</organism>
<sequence>MPKGNGSRIARKKTKAGEPQNNGDLKRFVPKSPGGGENSAARRKTQIGEPQNNGVLKRFTP</sequence>
<dbReference type="AlphaFoldDB" id="A0A6M3K610"/>
<gene>
    <name evidence="2" type="ORF">MM415A01375_0013</name>
</gene>